<evidence type="ECO:0000256" key="2">
    <source>
        <dbReference type="ARBA" id="ARBA00022963"/>
    </source>
</evidence>
<dbReference type="VEuPathDB" id="FungiDB:CCM_07112"/>
<dbReference type="Gene3D" id="3.40.50.1820">
    <property type="entry name" value="alpha/beta hydrolase"/>
    <property type="match status" value="1"/>
</dbReference>
<evidence type="ECO:0000256" key="5">
    <source>
        <dbReference type="PIRSR" id="PIRSR018169-1"/>
    </source>
</evidence>
<dbReference type="OrthoDB" id="2363873at2759"/>
<keyword evidence="3 4" id="KW-0443">Lipid metabolism</keyword>
<keyword evidence="8" id="KW-1185">Reference proteome</keyword>
<dbReference type="OMA" id="FCPEHRD"/>
<keyword evidence="1 4" id="KW-0378">Hydrolase</keyword>
<dbReference type="EC" id="3.1.1.47" evidence="4"/>
<keyword evidence="2 4" id="KW-0442">Lipid degradation</keyword>
<feature type="active site" description="Nucleophile" evidence="5">
    <location>
        <position position="301"/>
    </location>
</feature>
<dbReference type="eggNOG" id="KOG3847">
    <property type="taxonomic scope" value="Eukaryota"/>
</dbReference>
<feature type="active site" description="Charge relay system" evidence="5">
    <location>
        <position position="443"/>
    </location>
</feature>
<sequence>MPAKNTVTACHSGGLIPRPDIITTSAVIAMAAANSSYGANRLAAYLAKFSPVPAFPEYTGPYKVGTMDVEIPVTDLPAPSPAPAVADGIETVQYRVFYPAVPESVEKPISWLPAPQRNHVSAYTQFVGINSTLAGVLSHLHYATIPVHKNAKLLPADTDDHRWPTMIFSHGLGGNRTSYSYIAGSLASHGVVVFCPEHRDGSAAVTYIRLKDQMDRFFTASTRREVPYSRISHTITPEVYEAREDQLRIRLWELGLIHEAIQAMDSGDSFTNLNLSTPSLDQFTDALDVKRPGSIIFAGHSFGAATVYQLLKSTYYADVPEVAAMEKPLFTPAKNSSIRKQITEKNVTMLLDMWCLALLAPNSAPLYNLPLPVYADTSSAPGGTGLLAVESESFFKWTEHLDVKARLLSPDPTTKVVGPQTFETQSGMKHVEPNFFYVVNSAHLSQSDFGILFPFLTKKIFDAEQPERALRLNLRAQLQLLRANGIPVARTYTGDLIDGSHMDKFDVKKKTDPVGPHPTDGIVDDKAIFDRSGSNVVDNWGWIDVIGLGDSGEKETTKSVAEQVEDGEEVIKGELEPSEQRLPAAVNAAA</sequence>
<dbReference type="PIRSF" id="PIRSF018169">
    <property type="entry name" value="PAF_acetylhydrolase"/>
    <property type="match status" value="1"/>
</dbReference>
<dbReference type="AlphaFoldDB" id="G3JLW8"/>
<dbReference type="GO" id="GO:0003847">
    <property type="term" value="F:1-alkyl-2-acetylglycerophosphocholine esterase activity"/>
    <property type="evidence" value="ECO:0007669"/>
    <property type="project" value="UniProtKB-UniRule"/>
</dbReference>
<dbReference type="InterPro" id="IPR029058">
    <property type="entry name" value="AB_hydrolase_fold"/>
</dbReference>
<dbReference type="KEGG" id="cmt:CCM_07112"/>
<evidence type="ECO:0000256" key="1">
    <source>
        <dbReference type="ARBA" id="ARBA00022801"/>
    </source>
</evidence>
<feature type="region of interest" description="Disordered" evidence="6">
    <location>
        <begin position="550"/>
        <end position="590"/>
    </location>
</feature>
<dbReference type="HOGENOM" id="CLU_024458_0_0_1"/>
<name>G3JLW8_CORMM</name>
<dbReference type="Proteomes" id="UP000001610">
    <property type="component" value="Unassembled WGS sequence"/>
</dbReference>
<evidence type="ECO:0000256" key="4">
    <source>
        <dbReference type="PIRNR" id="PIRNR018169"/>
    </source>
</evidence>
<dbReference type="RefSeq" id="XP_006672313.1">
    <property type="nucleotide sequence ID" value="XM_006672250.1"/>
</dbReference>
<evidence type="ECO:0000256" key="3">
    <source>
        <dbReference type="ARBA" id="ARBA00023098"/>
    </source>
</evidence>
<gene>
    <name evidence="7" type="ORF">CCM_07112</name>
</gene>
<evidence type="ECO:0000256" key="6">
    <source>
        <dbReference type="SAM" id="MobiDB-lite"/>
    </source>
</evidence>
<dbReference type="SUPFAM" id="SSF53474">
    <property type="entry name" value="alpha/beta-Hydrolases"/>
    <property type="match status" value="1"/>
</dbReference>
<comment type="catalytic activity">
    <reaction evidence="4">
        <text>a 1-O-alkyl-2-acetyl-sn-glycero-3-phosphocholine + H2O = a 1-O-alkyl-sn-glycero-3-phosphocholine + acetate + H(+)</text>
        <dbReference type="Rhea" id="RHEA:17777"/>
        <dbReference type="ChEBI" id="CHEBI:15377"/>
        <dbReference type="ChEBI" id="CHEBI:15378"/>
        <dbReference type="ChEBI" id="CHEBI:30089"/>
        <dbReference type="ChEBI" id="CHEBI:30909"/>
        <dbReference type="ChEBI" id="CHEBI:36707"/>
        <dbReference type="EC" id="3.1.1.47"/>
    </reaction>
</comment>
<dbReference type="InterPro" id="IPR016715">
    <property type="entry name" value="PAF_acetylhydro_eukaryote"/>
</dbReference>
<dbReference type="Pfam" id="PF03403">
    <property type="entry name" value="PAF-AH_p_II"/>
    <property type="match status" value="1"/>
</dbReference>
<feature type="compositionally biased region" description="Basic and acidic residues" evidence="6">
    <location>
        <begin position="569"/>
        <end position="579"/>
    </location>
</feature>
<dbReference type="GO" id="GO:0016042">
    <property type="term" value="P:lipid catabolic process"/>
    <property type="evidence" value="ECO:0007669"/>
    <property type="project" value="UniProtKB-KW"/>
</dbReference>
<dbReference type="GeneID" id="18169123"/>
<accession>G3JLW8</accession>
<reference evidence="7 8" key="1">
    <citation type="journal article" date="2011" name="Genome Biol.">
        <title>Genome sequence of the insect pathogenic fungus Cordyceps militaris, a valued traditional Chinese medicine.</title>
        <authorList>
            <person name="Zheng P."/>
            <person name="Xia Y."/>
            <person name="Xiao G."/>
            <person name="Xiong C."/>
            <person name="Hu X."/>
            <person name="Zhang S."/>
            <person name="Zheng H."/>
            <person name="Huang Y."/>
            <person name="Zhou Y."/>
            <person name="Wang S."/>
            <person name="Zhao G.P."/>
            <person name="Liu X."/>
            <person name="St Leger R.J."/>
            <person name="Wang C."/>
        </authorList>
    </citation>
    <scope>NUCLEOTIDE SEQUENCE [LARGE SCALE GENOMIC DNA]</scope>
    <source>
        <strain evidence="7 8">CM01</strain>
    </source>
</reference>
<dbReference type="PANTHER" id="PTHR10272">
    <property type="entry name" value="PLATELET-ACTIVATING FACTOR ACETYLHYDROLASE"/>
    <property type="match status" value="1"/>
</dbReference>
<protein>
    <recommendedName>
        <fullName evidence="4">Putative phospholipase</fullName>
        <ecNumber evidence="4">3.1.1.47</ecNumber>
    </recommendedName>
</protein>
<dbReference type="PANTHER" id="PTHR10272:SF7">
    <property type="entry name" value="PHOSPHOLIPASE-RELATED"/>
    <property type="match status" value="1"/>
</dbReference>
<evidence type="ECO:0000313" key="7">
    <source>
        <dbReference type="EMBL" id="EGX90692.1"/>
    </source>
</evidence>
<organism evidence="7 8">
    <name type="scientific">Cordyceps militaris (strain CM01)</name>
    <name type="common">Caterpillar fungus</name>
    <dbReference type="NCBI Taxonomy" id="983644"/>
    <lineage>
        <taxon>Eukaryota</taxon>
        <taxon>Fungi</taxon>
        <taxon>Dikarya</taxon>
        <taxon>Ascomycota</taxon>
        <taxon>Pezizomycotina</taxon>
        <taxon>Sordariomycetes</taxon>
        <taxon>Hypocreomycetidae</taxon>
        <taxon>Hypocreales</taxon>
        <taxon>Cordycipitaceae</taxon>
        <taxon>Cordyceps</taxon>
    </lineage>
</organism>
<proteinExistence type="inferred from homology"/>
<dbReference type="STRING" id="983644.G3JLW8"/>
<dbReference type="EMBL" id="JH126403">
    <property type="protein sequence ID" value="EGX90692.1"/>
    <property type="molecule type" value="Genomic_DNA"/>
</dbReference>
<comment type="similarity">
    <text evidence="4">Belongs to the serine esterase family.</text>
</comment>
<evidence type="ECO:0000313" key="8">
    <source>
        <dbReference type="Proteomes" id="UP000001610"/>
    </source>
</evidence>
<feature type="active site" description="Charge relay system" evidence="5">
    <location>
        <position position="352"/>
    </location>
</feature>
<dbReference type="InParanoid" id="G3JLW8"/>